<dbReference type="EMBL" id="CZAW01000006">
    <property type="protein sequence ID" value="CUP15550.1"/>
    <property type="molecule type" value="Genomic_DNA"/>
</dbReference>
<dbReference type="NCBIfam" id="TIGR02836">
    <property type="entry name" value="spore_IV_A"/>
    <property type="match status" value="1"/>
</dbReference>
<dbReference type="GO" id="GO:0016887">
    <property type="term" value="F:ATP hydrolysis activity"/>
    <property type="evidence" value="ECO:0007669"/>
    <property type="project" value="InterPro"/>
</dbReference>
<dbReference type="InterPro" id="IPR046842">
    <property type="entry name" value="SpoIVA_ATPase"/>
</dbReference>
<evidence type="ECO:0000259" key="3">
    <source>
        <dbReference type="Pfam" id="PF20439"/>
    </source>
</evidence>
<evidence type="ECO:0000313" key="7">
    <source>
        <dbReference type="Proteomes" id="UP000095712"/>
    </source>
</evidence>
<feature type="domain" description="Stage IV sporulation protein A ATPase" evidence="1">
    <location>
        <begin position="1"/>
        <end position="236"/>
    </location>
</feature>
<dbReference type="Pfam" id="PF20438">
    <property type="entry name" value="SpoIVA_middle"/>
    <property type="match status" value="1"/>
</dbReference>
<dbReference type="GO" id="GO:0043934">
    <property type="term" value="P:sporulation"/>
    <property type="evidence" value="ECO:0007669"/>
    <property type="project" value="InterPro"/>
</dbReference>
<gene>
    <name evidence="4" type="primary">spoIVA</name>
    <name evidence="4" type="ORF">ERS852478_00051</name>
    <name evidence="5" type="ORF">ERS852523_00716</name>
</gene>
<dbReference type="PIRSF" id="PIRSF007466">
    <property type="entry name" value="SpoIVA"/>
    <property type="match status" value="1"/>
</dbReference>
<evidence type="ECO:0000259" key="2">
    <source>
        <dbReference type="Pfam" id="PF20438"/>
    </source>
</evidence>
<dbReference type="OrthoDB" id="9761464at2"/>
<name>A0A173WSD6_9FIRM</name>
<evidence type="ECO:0000259" key="1">
    <source>
        <dbReference type="Pfam" id="PF09547"/>
    </source>
</evidence>
<dbReference type="eggNOG" id="COG0699">
    <property type="taxonomic scope" value="Bacteria"/>
</dbReference>
<dbReference type="Proteomes" id="UP000095712">
    <property type="component" value="Unassembled WGS sequence"/>
</dbReference>
<dbReference type="Pfam" id="PF09547">
    <property type="entry name" value="SpoIVA_ATPase"/>
    <property type="match status" value="1"/>
</dbReference>
<feature type="domain" description="Stage IV sporulation protein A middle" evidence="2">
    <location>
        <begin position="237"/>
        <end position="414"/>
    </location>
</feature>
<accession>A0A173WSD6</accession>
<sequence length="489" mass="55423">MENFQVYRDIQARTGGDIYIGVVGPVRTGKSTFIRRFMELVALPQMSDTKQAEIRDQLPLSGSGKIITTAETKFIPKEAVPITLGEDQQVKIRLIDSVGFLVKGASGQTEDGKERMVKTPWFEQAIPFREAARIGTQKVIQEHSTIGIVVTTDGSFGELPRDNFPEAEEKTIQELKKQQKPFIVLVNSQMPYKDAALKTAEEIQQKYKVTALTVNCDQLRKEDIARILEKVLYEFPVSQIQFFIPRWVEMLPLEHELKQQILSQIRDKMKSMQHIRDITKESVKLSGPYVQDSLLEDVGLSDGTVKIRIRIKEEYYYRMLSQMSGIEMESEYELIHTMQELVHMKEEYVKVQAALEAVRGTGYGVVVPNLDEIEIAQPEVIRQGNKYGVKIKSKSPSIHMIKANIETEIAPIVGTEQQAKDLIQYIDEGSQRGESIWETNIFGKSIEQLVQDGIRSKIAAISEESQVKLQDTMQKIVNDSKGGLVCIII</sequence>
<dbReference type="InterPro" id="IPR027417">
    <property type="entry name" value="P-loop_NTPase"/>
</dbReference>
<dbReference type="RefSeq" id="WP_055149629.1">
    <property type="nucleotide sequence ID" value="NZ_BTHH01000018.1"/>
</dbReference>
<dbReference type="AlphaFoldDB" id="A0A173WSD6"/>
<dbReference type="EMBL" id="CYZN01000001">
    <property type="protein sequence ID" value="CUN42234.1"/>
    <property type="molecule type" value="Genomic_DNA"/>
</dbReference>
<dbReference type="InterPro" id="IPR014201">
    <property type="entry name" value="Spore_IV_A"/>
</dbReference>
<dbReference type="Pfam" id="PF20439">
    <property type="entry name" value="SpoIVA_C"/>
    <property type="match status" value="1"/>
</dbReference>
<dbReference type="InterPro" id="IPR046840">
    <property type="entry name" value="SpoIVA_C"/>
</dbReference>
<feature type="domain" description="Sporulation stage IV protein A C-terminal" evidence="3">
    <location>
        <begin position="415"/>
        <end position="489"/>
    </location>
</feature>
<proteinExistence type="predicted"/>
<protein>
    <submittedName>
        <fullName evidence="4">Stage IV sporulation protein A</fullName>
    </submittedName>
</protein>
<reference evidence="6 7" key="1">
    <citation type="submission" date="2015-09" db="EMBL/GenBank/DDBJ databases">
        <authorList>
            <consortium name="Pathogen Informatics"/>
        </authorList>
    </citation>
    <scope>NUCLEOTIDE SEQUENCE [LARGE SCALE GENOMIC DNA]</scope>
    <source>
        <strain evidence="4 6">2789STDY5834863</strain>
        <strain evidence="5 7">2789STDY5834911</strain>
    </source>
</reference>
<dbReference type="Gene3D" id="3.40.50.300">
    <property type="entry name" value="P-loop containing nucleotide triphosphate hydrolases"/>
    <property type="match status" value="1"/>
</dbReference>
<dbReference type="InterPro" id="IPR046841">
    <property type="entry name" value="SpoIVA_middle"/>
</dbReference>
<evidence type="ECO:0000313" key="4">
    <source>
        <dbReference type="EMBL" id="CUN42234.1"/>
    </source>
</evidence>
<dbReference type="Proteomes" id="UP000095431">
    <property type="component" value="Unassembled WGS sequence"/>
</dbReference>
<dbReference type="GO" id="GO:0005524">
    <property type="term" value="F:ATP binding"/>
    <property type="evidence" value="ECO:0007669"/>
    <property type="project" value="InterPro"/>
</dbReference>
<dbReference type="SUPFAM" id="SSF52540">
    <property type="entry name" value="P-loop containing nucleoside triphosphate hydrolases"/>
    <property type="match status" value="1"/>
</dbReference>
<evidence type="ECO:0000313" key="5">
    <source>
        <dbReference type="EMBL" id="CUP15550.1"/>
    </source>
</evidence>
<evidence type="ECO:0000313" key="6">
    <source>
        <dbReference type="Proteomes" id="UP000095431"/>
    </source>
</evidence>
<organism evidence="4 6">
    <name type="scientific">Blautia wexlerae</name>
    <dbReference type="NCBI Taxonomy" id="418240"/>
    <lineage>
        <taxon>Bacteria</taxon>
        <taxon>Bacillati</taxon>
        <taxon>Bacillota</taxon>
        <taxon>Clostridia</taxon>
        <taxon>Lachnospirales</taxon>
        <taxon>Lachnospiraceae</taxon>
        <taxon>Blautia</taxon>
    </lineage>
</organism>